<comment type="caution">
    <text evidence="2">The sequence shown here is derived from an EMBL/GenBank/DDBJ whole genome shotgun (WGS) entry which is preliminary data.</text>
</comment>
<evidence type="ECO:0000256" key="1">
    <source>
        <dbReference type="SAM" id="MobiDB-lite"/>
    </source>
</evidence>
<organism evidence="2 3">
    <name type="scientific">Roseisolibacter agri</name>
    <dbReference type="NCBI Taxonomy" id="2014610"/>
    <lineage>
        <taxon>Bacteria</taxon>
        <taxon>Pseudomonadati</taxon>
        <taxon>Gemmatimonadota</taxon>
        <taxon>Gemmatimonadia</taxon>
        <taxon>Gemmatimonadales</taxon>
        <taxon>Gemmatimonadaceae</taxon>
        <taxon>Roseisolibacter</taxon>
    </lineage>
</organism>
<dbReference type="AlphaFoldDB" id="A0AA37QH61"/>
<dbReference type="RefSeq" id="WP_284350164.1">
    <property type="nucleotide sequence ID" value="NZ_BRXS01000003.1"/>
</dbReference>
<dbReference type="Proteomes" id="UP001161325">
    <property type="component" value="Unassembled WGS sequence"/>
</dbReference>
<reference evidence="2" key="1">
    <citation type="submission" date="2022-08" db="EMBL/GenBank/DDBJ databases">
        <title>Draft genome sequencing of Roseisolibacter agri AW1220.</title>
        <authorList>
            <person name="Tobiishi Y."/>
            <person name="Tonouchi A."/>
        </authorList>
    </citation>
    <scope>NUCLEOTIDE SEQUENCE</scope>
    <source>
        <strain evidence="2">AW1220</strain>
    </source>
</reference>
<sequence length="60" mass="6174">MKGGKGGRKRRDTSGPAARDAHPRGKPKKGAAPKRPADAPPKKGSRKNPNFGGMPAAGDE</sequence>
<feature type="compositionally biased region" description="Basic residues" evidence="1">
    <location>
        <begin position="1"/>
        <end position="11"/>
    </location>
</feature>
<proteinExistence type="predicted"/>
<feature type="region of interest" description="Disordered" evidence="1">
    <location>
        <begin position="1"/>
        <end position="60"/>
    </location>
</feature>
<evidence type="ECO:0000313" key="3">
    <source>
        <dbReference type="Proteomes" id="UP001161325"/>
    </source>
</evidence>
<dbReference type="EMBL" id="BRXS01000003">
    <property type="protein sequence ID" value="GLC25703.1"/>
    <property type="molecule type" value="Genomic_DNA"/>
</dbReference>
<name>A0AA37QH61_9BACT</name>
<gene>
    <name evidence="2" type="ORF">rosag_22160</name>
</gene>
<protein>
    <submittedName>
        <fullName evidence="2">Uncharacterized protein</fullName>
    </submittedName>
</protein>
<keyword evidence="3" id="KW-1185">Reference proteome</keyword>
<evidence type="ECO:0000313" key="2">
    <source>
        <dbReference type="EMBL" id="GLC25703.1"/>
    </source>
</evidence>
<accession>A0AA37QH61</accession>